<evidence type="ECO:0000313" key="2">
    <source>
        <dbReference type="EMBL" id="CDW58893.1"/>
    </source>
</evidence>
<dbReference type="EMBL" id="HG806443">
    <property type="protein sequence ID" value="CDW58893.1"/>
    <property type="molecule type" value="Genomic_DNA"/>
</dbReference>
<name>A0A077ZGV8_TRITR</name>
<dbReference type="Proteomes" id="UP000030665">
    <property type="component" value="Unassembled WGS sequence"/>
</dbReference>
<evidence type="ECO:0000313" key="3">
    <source>
        <dbReference type="Proteomes" id="UP000030665"/>
    </source>
</evidence>
<gene>
    <name evidence="2" type="ORF">TTRE_0000721901</name>
</gene>
<feature type="domain" description="DUF5648" evidence="1">
    <location>
        <begin position="18"/>
        <end position="132"/>
    </location>
</feature>
<reference evidence="2" key="2">
    <citation type="submission" date="2014-03" db="EMBL/GenBank/DDBJ databases">
        <title>The whipworm genome and dual-species transcriptomics of an intimate host-pathogen interaction.</title>
        <authorList>
            <person name="Foth B.J."/>
            <person name="Tsai I.J."/>
            <person name="Reid A.J."/>
            <person name="Bancroft A.J."/>
            <person name="Nichol S."/>
            <person name="Tracey A."/>
            <person name="Holroyd N."/>
            <person name="Cotton J.A."/>
            <person name="Stanley E.J."/>
            <person name="Zarowiecki M."/>
            <person name="Liu J.Z."/>
            <person name="Huckvale T."/>
            <person name="Cooper P.J."/>
            <person name="Grencis R.K."/>
            <person name="Berriman M."/>
        </authorList>
    </citation>
    <scope>NUCLEOTIDE SEQUENCE [LARGE SCALE GENOMIC DNA]</scope>
</reference>
<protein>
    <recommendedName>
        <fullName evidence="1">DUF5648 domain-containing protein</fullName>
    </recommendedName>
</protein>
<organism evidence="2 3">
    <name type="scientific">Trichuris trichiura</name>
    <name type="common">Whipworm</name>
    <name type="synonym">Trichocephalus trichiurus</name>
    <dbReference type="NCBI Taxonomy" id="36087"/>
    <lineage>
        <taxon>Eukaryota</taxon>
        <taxon>Metazoa</taxon>
        <taxon>Ecdysozoa</taxon>
        <taxon>Nematoda</taxon>
        <taxon>Enoplea</taxon>
        <taxon>Dorylaimia</taxon>
        <taxon>Trichinellida</taxon>
        <taxon>Trichuridae</taxon>
        <taxon>Trichuris</taxon>
    </lineage>
</organism>
<dbReference type="OrthoDB" id="5915614at2759"/>
<sequence length="166" mass="18622">MRLALGKIFPLDSLEKVTRYYSTRATDNRLETDTTVGMQGGLFAQGFGSLGVIGRWVSTSKSSGNACTQLKPVYKLYSSRQTSTYYMINQDLMMRRQSDPGYTNMGIVGYAVSGEGVCQATVPVYEFWRRNYGIVQVPARQMPLYLLSSSGYVWQGVSFAIWPEVF</sequence>
<dbReference type="Pfam" id="PF18885">
    <property type="entry name" value="DUF5648"/>
    <property type="match status" value="1"/>
</dbReference>
<dbReference type="STRING" id="36087.A0A077ZGV8"/>
<evidence type="ECO:0000259" key="1">
    <source>
        <dbReference type="Pfam" id="PF18885"/>
    </source>
</evidence>
<dbReference type="AlphaFoldDB" id="A0A077ZGV8"/>
<accession>A0A077ZGV8</accession>
<reference evidence="2" key="1">
    <citation type="submission" date="2014-01" db="EMBL/GenBank/DDBJ databases">
        <authorList>
            <person name="Aslett M."/>
        </authorList>
    </citation>
    <scope>NUCLEOTIDE SEQUENCE</scope>
</reference>
<keyword evidence="3" id="KW-1185">Reference proteome</keyword>
<proteinExistence type="predicted"/>
<dbReference type="InterPro" id="IPR043708">
    <property type="entry name" value="DUF5648"/>
</dbReference>